<organism evidence="2 3">
    <name type="scientific">Adineta ricciae</name>
    <name type="common">Rotifer</name>
    <dbReference type="NCBI Taxonomy" id="249248"/>
    <lineage>
        <taxon>Eukaryota</taxon>
        <taxon>Metazoa</taxon>
        <taxon>Spiralia</taxon>
        <taxon>Gnathifera</taxon>
        <taxon>Rotifera</taxon>
        <taxon>Eurotatoria</taxon>
        <taxon>Bdelloidea</taxon>
        <taxon>Adinetida</taxon>
        <taxon>Adinetidae</taxon>
        <taxon>Adineta</taxon>
    </lineage>
</organism>
<protein>
    <recommendedName>
        <fullName evidence="1">F-box domain-containing protein</fullName>
    </recommendedName>
</protein>
<evidence type="ECO:0000259" key="1">
    <source>
        <dbReference type="PROSITE" id="PS50181"/>
    </source>
</evidence>
<dbReference type="Proteomes" id="UP000663828">
    <property type="component" value="Unassembled WGS sequence"/>
</dbReference>
<reference evidence="2" key="1">
    <citation type="submission" date="2021-02" db="EMBL/GenBank/DDBJ databases">
        <authorList>
            <person name="Nowell W R."/>
        </authorList>
    </citation>
    <scope>NUCLEOTIDE SEQUENCE</scope>
</reference>
<sequence>MNYRSTSILTLSDEILLYILNKLDNMDVLYSLIGTNRRLHRVASDITFTRSLDLIKMLPNGINGDKTNLIFNRFCLDVIPFVQHHIECLTLDQFFIDRVLHTGNYPQLHQLVLRNLRFDMMSDILFDKSATFYSLSDQISHLIIMFNDDSTGNNKELCQKIFFNIFQIFTNLSSLHFGSQTYCQYLPIPPIGLQSTVCYSSSITNLNIKVLTFDICLHFLDGRLSQLHTYVVHVQRIQKTSMLNRNMKSVSNLRSFSLTSFFRTTEYDDLIVPLIGQMFHLTKLTLALVIFYRRSFVDGKKLIHDIPNQMLHLNTFIFNIITEGVTLFDEFIPSSEVFCRALVERGYDFACYTYYNPLSRGLCHIYSLPFTMDCMHIHSHRFPGGMFRTVRYLNVRDFVYPFEHEFFLRISQSFPLLNQMTVFNPNSQKKKTVAKEWNDDEQLSFVIEFSHLVKLSLGGSNVDYVKQFIFDYRTCLPFLYTLSIDYGLLVMATEDFTNDAARGTCTNIKKLIFNWTPMIYSKNFFHYFPSL</sequence>
<feature type="domain" description="F-box" evidence="1">
    <location>
        <begin position="5"/>
        <end position="52"/>
    </location>
</feature>
<dbReference type="EMBL" id="CAJNOR010005644">
    <property type="protein sequence ID" value="CAF1570934.1"/>
    <property type="molecule type" value="Genomic_DNA"/>
</dbReference>
<gene>
    <name evidence="2" type="ORF">XAT740_LOCUS44470</name>
</gene>
<dbReference type="PROSITE" id="PS50181">
    <property type="entry name" value="FBOX"/>
    <property type="match status" value="1"/>
</dbReference>
<comment type="caution">
    <text evidence="2">The sequence shown here is derived from an EMBL/GenBank/DDBJ whole genome shotgun (WGS) entry which is preliminary data.</text>
</comment>
<keyword evidence="3" id="KW-1185">Reference proteome</keyword>
<dbReference type="InterPro" id="IPR001810">
    <property type="entry name" value="F-box_dom"/>
</dbReference>
<name>A0A815YHN1_ADIRI</name>
<accession>A0A815YHN1</accession>
<dbReference type="AlphaFoldDB" id="A0A815YHN1"/>
<proteinExistence type="predicted"/>
<evidence type="ECO:0000313" key="3">
    <source>
        <dbReference type="Proteomes" id="UP000663828"/>
    </source>
</evidence>
<evidence type="ECO:0000313" key="2">
    <source>
        <dbReference type="EMBL" id="CAF1570934.1"/>
    </source>
</evidence>